<keyword evidence="2" id="KW-1185">Reference proteome</keyword>
<protein>
    <submittedName>
        <fullName evidence="1">Uncharacterized protein</fullName>
    </submittedName>
</protein>
<proteinExistence type="predicted"/>
<dbReference type="AlphaFoldDB" id="A0A1M5WRG3"/>
<dbReference type="EMBL" id="FQWT01000008">
    <property type="protein sequence ID" value="SHH89972.1"/>
    <property type="molecule type" value="Genomic_DNA"/>
</dbReference>
<dbReference type="Proteomes" id="UP000184047">
    <property type="component" value="Unassembled WGS sequence"/>
</dbReference>
<gene>
    <name evidence="1" type="ORF">SAMN05421866_4194</name>
</gene>
<reference evidence="2" key="1">
    <citation type="submission" date="2016-11" db="EMBL/GenBank/DDBJ databases">
        <authorList>
            <person name="Varghese N."/>
            <person name="Submissions S."/>
        </authorList>
    </citation>
    <scope>NUCLEOTIDE SEQUENCE [LARGE SCALE GENOMIC DNA]</scope>
    <source>
        <strain evidence="2">DSM 19055</strain>
    </source>
</reference>
<name>A0A1M5WRG3_9FLAO</name>
<evidence type="ECO:0000313" key="2">
    <source>
        <dbReference type="Proteomes" id="UP000184047"/>
    </source>
</evidence>
<sequence>MKNEFIYRNRTIIETTNGTFQAFYSNHSSHLTKSFKTLEKAKQQIDKWLN</sequence>
<dbReference type="STRING" id="421058.SAMN05421866_4194"/>
<evidence type="ECO:0000313" key="1">
    <source>
        <dbReference type="EMBL" id="SHH89972.1"/>
    </source>
</evidence>
<organism evidence="1 2">
    <name type="scientific">Chryseobacterium oranimense</name>
    <dbReference type="NCBI Taxonomy" id="421058"/>
    <lineage>
        <taxon>Bacteria</taxon>
        <taxon>Pseudomonadati</taxon>
        <taxon>Bacteroidota</taxon>
        <taxon>Flavobacteriia</taxon>
        <taxon>Flavobacteriales</taxon>
        <taxon>Weeksellaceae</taxon>
        <taxon>Chryseobacterium group</taxon>
        <taxon>Chryseobacterium</taxon>
    </lineage>
</organism>
<accession>A0A1M5WRG3</accession>